<name>A0A1G4R1U9_9BACL</name>
<keyword evidence="2" id="KW-1185">Reference proteome</keyword>
<evidence type="ECO:0000313" key="1">
    <source>
        <dbReference type="EMBL" id="SCW50189.1"/>
    </source>
</evidence>
<reference evidence="2" key="1">
    <citation type="submission" date="2016-10" db="EMBL/GenBank/DDBJ databases">
        <authorList>
            <person name="Varghese N."/>
            <person name="Submissions S."/>
        </authorList>
    </citation>
    <scope>NUCLEOTIDE SEQUENCE [LARGE SCALE GENOMIC DNA]</scope>
    <source>
        <strain evidence="2">CGMCC 1.8946</strain>
    </source>
</reference>
<dbReference type="RefSeq" id="WP_090670230.1">
    <property type="nucleotide sequence ID" value="NZ_FMTT01000010.1"/>
</dbReference>
<sequence>MRIKKKLLITLFSFVFILLLVIKFQNEKSTIKLDLFNGDFSEIQWEEVSNQLTTALKENDTGILINLLEISLSDSKINTLHATLSGDDCKCTYYLQYNIESGKSVLTKKDYFTSHTKRITFQQLFPFLNQLKTVSFNQNLGHIHLGLTSGSIVYRSYNNNPVYLLRGDGIDKIGYNDELTVNGFSVYFLINNETYVISNLSDEISLKKN</sequence>
<proteinExistence type="predicted"/>
<dbReference type="AlphaFoldDB" id="A0A1G4R1U9"/>
<protein>
    <submittedName>
        <fullName evidence="1">Uncharacterized protein</fullName>
    </submittedName>
</protein>
<evidence type="ECO:0000313" key="2">
    <source>
        <dbReference type="Proteomes" id="UP000198601"/>
    </source>
</evidence>
<accession>A0A1G4R1U9</accession>
<dbReference type="Proteomes" id="UP000198601">
    <property type="component" value="Unassembled WGS sequence"/>
</dbReference>
<dbReference type="EMBL" id="FMTT01000010">
    <property type="protein sequence ID" value="SCW50189.1"/>
    <property type="molecule type" value="Genomic_DNA"/>
</dbReference>
<dbReference type="STRING" id="624147.SAMN04487970_101061"/>
<organism evidence="1 2">
    <name type="scientific">Paenibacillus tianmuensis</name>
    <dbReference type="NCBI Taxonomy" id="624147"/>
    <lineage>
        <taxon>Bacteria</taxon>
        <taxon>Bacillati</taxon>
        <taxon>Bacillota</taxon>
        <taxon>Bacilli</taxon>
        <taxon>Bacillales</taxon>
        <taxon>Paenibacillaceae</taxon>
        <taxon>Paenibacillus</taxon>
    </lineage>
</organism>
<gene>
    <name evidence="1" type="ORF">SAMN04487970_101061</name>
</gene>